<evidence type="ECO:0000313" key="5">
    <source>
        <dbReference type="Proteomes" id="UP001597417"/>
    </source>
</evidence>
<name>A0ABW5FRA1_9PSEU</name>
<dbReference type="SUPFAM" id="SSF56801">
    <property type="entry name" value="Acetyl-CoA synthetase-like"/>
    <property type="match status" value="1"/>
</dbReference>
<dbReference type="RefSeq" id="WP_378263428.1">
    <property type="nucleotide sequence ID" value="NZ_JBHUKR010000006.1"/>
</dbReference>
<protein>
    <submittedName>
        <fullName evidence="4">AMP-binding protein</fullName>
    </submittedName>
</protein>
<dbReference type="EMBL" id="JBHUKR010000006">
    <property type="protein sequence ID" value="MFD2416546.1"/>
    <property type="molecule type" value="Genomic_DNA"/>
</dbReference>
<gene>
    <name evidence="4" type="ORF">ACFSXZ_09390</name>
</gene>
<dbReference type="InterPro" id="IPR042099">
    <property type="entry name" value="ANL_N_sf"/>
</dbReference>
<dbReference type="Gene3D" id="3.40.50.12780">
    <property type="entry name" value="N-terminal domain of ligase-like"/>
    <property type="match status" value="1"/>
</dbReference>
<organism evidence="4 5">
    <name type="scientific">Amycolatopsis pigmentata</name>
    <dbReference type="NCBI Taxonomy" id="450801"/>
    <lineage>
        <taxon>Bacteria</taxon>
        <taxon>Bacillati</taxon>
        <taxon>Actinomycetota</taxon>
        <taxon>Actinomycetes</taxon>
        <taxon>Pseudonocardiales</taxon>
        <taxon>Pseudonocardiaceae</taxon>
        <taxon>Amycolatopsis</taxon>
    </lineage>
</organism>
<feature type="domain" description="AMP-dependent synthetase/ligase" evidence="3">
    <location>
        <begin position="41"/>
        <end position="405"/>
    </location>
</feature>
<evidence type="ECO:0000313" key="4">
    <source>
        <dbReference type="EMBL" id="MFD2416546.1"/>
    </source>
</evidence>
<dbReference type="Proteomes" id="UP001597417">
    <property type="component" value="Unassembled WGS sequence"/>
</dbReference>
<comment type="caution">
    <text evidence="4">The sequence shown here is derived from an EMBL/GenBank/DDBJ whole genome shotgun (WGS) entry which is preliminary data.</text>
</comment>
<dbReference type="InterPro" id="IPR020845">
    <property type="entry name" value="AMP-binding_CS"/>
</dbReference>
<sequence>MSTPLSFAASAAVLGEQPDGSVLIRSAEPLTEPPPTLFSWLERWARERPDRALLTEPRAGGERAALTYGEAATAVDRLAAFLTAEGVAPRDRVVIVAPNSVKHLLWALATMRCGAIYVPMAPQYAGPGHDAGKLDGLLRRLRPCLVLCADPAQLSRLPPGHRSTTVDALFLTAAGTARASRVPPPPAAAAVAKILFTSGSTGEPKAVPYTHGQMTAAVTMTTQVWSFVRERPPVLLDWLPWNHAFGGTANLYLVLAAGGTMHIDDGGPTPSGVARTLAQIDFLRPNMFFAVPATLDVLRDRLASDPAAARSFFGAVRAIFSAGAALSPETFDGLRVLSREAGSEVVLLSGWGSTETGPGTTLVCSPDAQSGWIGPPLPGVELKLTPCAEKFHLSVRGPNVFTGYWDDPEATAAAFDSDGFYATGDAGKLVDPANPQLGLVFDGRVGDDFKLANGTWVNYARVRQGLLSALDGHAIDVVVGMPDASALVALVWPREGTGLDDDLLERARARYNRETPRPSDRLRALGLFRTSPQGPEVSPKGQLRARHVREARKAEFLTLLAEGATR</sequence>
<dbReference type="InterPro" id="IPR000873">
    <property type="entry name" value="AMP-dep_synth/lig_dom"/>
</dbReference>
<reference evidence="5" key="1">
    <citation type="journal article" date="2019" name="Int. J. Syst. Evol. Microbiol.">
        <title>The Global Catalogue of Microorganisms (GCM) 10K type strain sequencing project: providing services to taxonomists for standard genome sequencing and annotation.</title>
        <authorList>
            <consortium name="The Broad Institute Genomics Platform"/>
            <consortium name="The Broad Institute Genome Sequencing Center for Infectious Disease"/>
            <person name="Wu L."/>
            <person name="Ma J."/>
        </authorList>
    </citation>
    <scope>NUCLEOTIDE SEQUENCE [LARGE SCALE GENOMIC DNA]</scope>
    <source>
        <strain evidence="5">CGMCC 4.7645</strain>
    </source>
</reference>
<dbReference type="Pfam" id="PF00501">
    <property type="entry name" value="AMP-binding"/>
    <property type="match status" value="1"/>
</dbReference>
<evidence type="ECO:0000256" key="2">
    <source>
        <dbReference type="ARBA" id="ARBA00022598"/>
    </source>
</evidence>
<dbReference type="PANTHER" id="PTHR43201:SF5">
    <property type="entry name" value="MEDIUM-CHAIN ACYL-COA LIGASE ACSF2, MITOCHONDRIAL"/>
    <property type="match status" value="1"/>
</dbReference>
<dbReference type="PROSITE" id="PS00455">
    <property type="entry name" value="AMP_BINDING"/>
    <property type="match status" value="1"/>
</dbReference>
<evidence type="ECO:0000259" key="3">
    <source>
        <dbReference type="Pfam" id="PF00501"/>
    </source>
</evidence>
<keyword evidence="2" id="KW-0436">Ligase</keyword>
<proteinExistence type="inferred from homology"/>
<keyword evidence="5" id="KW-1185">Reference proteome</keyword>
<comment type="similarity">
    <text evidence="1">Belongs to the ATP-dependent AMP-binding enzyme family.</text>
</comment>
<accession>A0ABW5FRA1</accession>
<dbReference type="PANTHER" id="PTHR43201">
    <property type="entry name" value="ACYL-COA SYNTHETASE"/>
    <property type="match status" value="1"/>
</dbReference>
<evidence type="ECO:0000256" key="1">
    <source>
        <dbReference type="ARBA" id="ARBA00006432"/>
    </source>
</evidence>